<sequence length="32" mass="3168">MGLSGLCSGKCLSDTANSPFSSTLPITCTSST</sequence>
<evidence type="ECO:0000313" key="2">
    <source>
        <dbReference type="Proteomes" id="UP000607653"/>
    </source>
</evidence>
<proteinExistence type="predicted"/>
<keyword evidence="2" id="KW-1185">Reference proteome</keyword>
<comment type="caution">
    <text evidence="1">The sequence shown here is derived from an EMBL/GenBank/DDBJ whole genome shotgun (WGS) entry which is preliminary data.</text>
</comment>
<dbReference type="Proteomes" id="UP000607653">
    <property type="component" value="Unassembled WGS sequence"/>
</dbReference>
<evidence type="ECO:0000313" key="1">
    <source>
        <dbReference type="EMBL" id="DAD29271.1"/>
    </source>
</evidence>
<gene>
    <name evidence="1" type="ORF">HUJ06_030739</name>
</gene>
<reference evidence="1 2" key="1">
    <citation type="journal article" date="2020" name="Mol. Biol. Evol.">
        <title>Distinct Expression and Methylation Patterns for Genes with Different Fates following a Single Whole-Genome Duplication in Flowering Plants.</title>
        <authorList>
            <person name="Shi T."/>
            <person name="Rahmani R.S."/>
            <person name="Gugger P.F."/>
            <person name="Wang M."/>
            <person name="Li H."/>
            <person name="Zhang Y."/>
            <person name="Li Z."/>
            <person name="Wang Q."/>
            <person name="Van de Peer Y."/>
            <person name="Marchal K."/>
            <person name="Chen J."/>
        </authorList>
    </citation>
    <scope>NUCLEOTIDE SEQUENCE [LARGE SCALE GENOMIC DNA]</scope>
    <source>
        <tissue evidence="1">Leaf</tissue>
    </source>
</reference>
<organism evidence="1 2">
    <name type="scientific">Nelumbo nucifera</name>
    <name type="common">Sacred lotus</name>
    <dbReference type="NCBI Taxonomy" id="4432"/>
    <lineage>
        <taxon>Eukaryota</taxon>
        <taxon>Viridiplantae</taxon>
        <taxon>Streptophyta</taxon>
        <taxon>Embryophyta</taxon>
        <taxon>Tracheophyta</taxon>
        <taxon>Spermatophyta</taxon>
        <taxon>Magnoliopsida</taxon>
        <taxon>Proteales</taxon>
        <taxon>Nelumbonaceae</taxon>
        <taxon>Nelumbo</taxon>
    </lineage>
</organism>
<dbReference type="EMBL" id="DUZY01000002">
    <property type="protein sequence ID" value="DAD29271.1"/>
    <property type="molecule type" value="Genomic_DNA"/>
</dbReference>
<name>A0A822YCM5_NELNU</name>
<protein>
    <submittedName>
        <fullName evidence="1">Uncharacterized protein</fullName>
    </submittedName>
</protein>
<accession>A0A822YCM5</accession>
<dbReference type="AlphaFoldDB" id="A0A822YCM5"/>